<feature type="signal peptide" evidence="8">
    <location>
        <begin position="1"/>
        <end position="33"/>
    </location>
</feature>
<evidence type="ECO:0000256" key="1">
    <source>
        <dbReference type="ARBA" id="ARBA00004418"/>
    </source>
</evidence>
<comment type="caution">
    <text evidence="10">The sequence shown here is derived from an EMBL/GenBank/DDBJ whole genome shotgun (WGS) entry which is preliminary data.</text>
</comment>
<dbReference type="InterPro" id="IPR029058">
    <property type="entry name" value="AB_hydrolase_fold"/>
</dbReference>
<comment type="catalytic activity">
    <reaction evidence="3">
        <text>a butanoate ester + H2O = an aliphatic alcohol + butanoate + H(+)</text>
        <dbReference type="Rhea" id="RHEA:47348"/>
        <dbReference type="ChEBI" id="CHEBI:2571"/>
        <dbReference type="ChEBI" id="CHEBI:15377"/>
        <dbReference type="ChEBI" id="CHEBI:15378"/>
        <dbReference type="ChEBI" id="CHEBI:17968"/>
        <dbReference type="ChEBI" id="CHEBI:50477"/>
    </reaction>
    <physiologicalReaction direction="left-to-right" evidence="3">
        <dbReference type="Rhea" id="RHEA:47349"/>
    </physiologicalReaction>
</comment>
<dbReference type="RefSeq" id="WP_086569673.1">
    <property type="nucleotide sequence ID" value="NZ_NGFP01000022.1"/>
</dbReference>
<keyword evidence="8" id="KW-0732">Signal</keyword>
<evidence type="ECO:0000313" key="11">
    <source>
        <dbReference type="Proteomes" id="UP000194761"/>
    </source>
</evidence>
<dbReference type="InterPro" id="IPR041127">
    <property type="entry name" value="PET_hydrolase/cutinase-like"/>
</dbReference>
<dbReference type="Gene3D" id="3.40.50.1820">
    <property type="entry name" value="alpha/beta hydrolase"/>
    <property type="match status" value="1"/>
</dbReference>
<evidence type="ECO:0000256" key="2">
    <source>
        <dbReference type="ARBA" id="ARBA00022764"/>
    </source>
</evidence>
<organism evidence="10 11">
    <name type="scientific">Streptosporangium minutum</name>
    <dbReference type="NCBI Taxonomy" id="569862"/>
    <lineage>
        <taxon>Bacteria</taxon>
        <taxon>Bacillati</taxon>
        <taxon>Actinomycetota</taxon>
        <taxon>Actinomycetes</taxon>
        <taxon>Streptosporangiales</taxon>
        <taxon>Streptosporangiaceae</taxon>
        <taxon>Streptosporangium</taxon>
    </lineage>
</organism>
<keyword evidence="2" id="KW-0574">Periplasm</keyword>
<protein>
    <recommendedName>
        <fullName evidence="5">poly(ethylene terephthalate) hydrolase</fullName>
        <ecNumber evidence="5">3.1.1.101</ecNumber>
    </recommendedName>
    <alternativeName>
        <fullName evidence="6">Poly(ethylene terephthalate) hydrolase</fullName>
    </alternativeName>
</protein>
<evidence type="ECO:0000256" key="3">
    <source>
        <dbReference type="ARBA" id="ARBA00033629"/>
    </source>
</evidence>
<dbReference type="EMBL" id="NGFP01000022">
    <property type="protein sequence ID" value="OUC98357.1"/>
    <property type="molecule type" value="Genomic_DNA"/>
</dbReference>
<evidence type="ECO:0000256" key="6">
    <source>
        <dbReference type="ARBA" id="ARBA00033780"/>
    </source>
</evidence>
<sequence length="320" mass="32379">MAPSTRPAHRLRAVLAAVALAVGAVTAPTAALADDAAAPATAPTSPGWVSRYETRIGDDPAAVYYPAGRQAVPVALLLQGANVPGASYDRFARTVAGFGFAVAVPDHRRAVGPVSGLFPEQLQINTAAAWAEAENSREGSPVAGRLDAGRLVLLGHSFGAAAGLFAVGNTCTVPFCSGPVYRRPASLRAAVFHGAGTAAPGGGTVPIDNTGVPVALVQGGLDGINPPATARATYDGLGSPPKAFVTLTGANHFGLTDTQTPPGALPDPSPQTLPQERSVDAAARWSALFLRASLGDPLAAAYVYGFGDASDDDVTVISQR</sequence>
<evidence type="ECO:0000256" key="8">
    <source>
        <dbReference type="SAM" id="SignalP"/>
    </source>
</evidence>
<dbReference type="AlphaFoldDB" id="A0A243RTG5"/>
<feature type="domain" description="PET hydrolase/cutinase-like" evidence="9">
    <location>
        <begin position="28"/>
        <end position="256"/>
    </location>
</feature>
<evidence type="ECO:0000313" key="10">
    <source>
        <dbReference type="EMBL" id="OUC98357.1"/>
    </source>
</evidence>
<keyword evidence="11" id="KW-1185">Reference proteome</keyword>
<dbReference type="PANTHER" id="PTHR33428:SF14">
    <property type="entry name" value="CARBOXYLESTERASE TYPE B DOMAIN-CONTAINING PROTEIN"/>
    <property type="match status" value="1"/>
</dbReference>
<comment type="catalytic activity">
    <reaction evidence="4">
        <text>(ethylene terephthalate)(n) + H2O = (ethylene terephthalate)(n-1) + 4-[(2-hydroxyethoxy)carbonyl]benzoate + H(+)</text>
        <dbReference type="Rhea" id="RHEA:49528"/>
        <dbReference type="Rhea" id="RHEA-COMP:12420"/>
        <dbReference type="Rhea" id="RHEA-COMP:12421"/>
        <dbReference type="ChEBI" id="CHEBI:15377"/>
        <dbReference type="ChEBI" id="CHEBI:15378"/>
        <dbReference type="ChEBI" id="CHEBI:131701"/>
        <dbReference type="ChEBI" id="CHEBI:131704"/>
        <dbReference type="EC" id="3.1.1.101"/>
    </reaction>
    <physiologicalReaction direction="left-to-right" evidence="4">
        <dbReference type="Rhea" id="RHEA:49529"/>
    </physiologicalReaction>
</comment>
<gene>
    <name evidence="10" type="ORF">CA984_07520</name>
</gene>
<evidence type="ECO:0000256" key="5">
    <source>
        <dbReference type="ARBA" id="ARBA00033764"/>
    </source>
</evidence>
<dbReference type="PANTHER" id="PTHR33428">
    <property type="entry name" value="CHLOROPHYLLASE-2, CHLOROPLASTIC"/>
    <property type="match status" value="1"/>
</dbReference>
<dbReference type="GO" id="GO:0042597">
    <property type="term" value="C:periplasmic space"/>
    <property type="evidence" value="ECO:0007669"/>
    <property type="project" value="UniProtKB-SubCell"/>
</dbReference>
<feature type="chain" id="PRO_5012692891" description="poly(ethylene terephthalate) hydrolase" evidence="8">
    <location>
        <begin position="34"/>
        <end position="320"/>
    </location>
</feature>
<evidence type="ECO:0000259" key="9">
    <source>
        <dbReference type="Pfam" id="PF12740"/>
    </source>
</evidence>
<comment type="subcellular location">
    <subcellularLocation>
        <location evidence="1">Periplasm</location>
    </subcellularLocation>
</comment>
<accession>A0A243RTG5</accession>
<evidence type="ECO:0000256" key="7">
    <source>
        <dbReference type="SAM" id="MobiDB-lite"/>
    </source>
</evidence>
<proteinExistence type="predicted"/>
<evidence type="ECO:0000256" key="4">
    <source>
        <dbReference type="ARBA" id="ARBA00033707"/>
    </source>
</evidence>
<dbReference type="Proteomes" id="UP000194761">
    <property type="component" value="Unassembled WGS sequence"/>
</dbReference>
<reference evidence="10 11" key="1">
    <citation type="submission" date="2017-05" db="EMBL/GenBank/DDBJ databases">
        <title>Biotechnological potential of actinobacteria isolated from South African environments.</title>
        <authorList>
            <person name="Le Roes-Hill M."/>
            <person name="Prins A."/>
            <person name="Durrell K.A."/>
        </authorList>
    </citation>
    <scope>NUCLEOTIDE SEQUENCE [LARGE SCALE GENOMIC DNA]</scope>
    <source>
        <strain evidence="10">M26</strain>
    </source>
</reference>
<feature type="region of interest" description="Disordered" evidence="7">
    <location>
        <begin position="255"/>
        <end position="274"/>
    </location>
</feature>
<dbReference type="EC" id="3.1.1.101" evidence="5"/>
<name>A0A243RTG5_9ACTN</name>
<dbReference type="Pfam" id="PF12740">
    <property type="entry name" value="PETase"/>
    <property type="match status" value="1"/>
</dbReference>
<dbReference type="SUPFAM" id="SSF53474">
    <property type="entry name" value="alpha/beta-Hydrolases"/>
    <property type="match status" value="1"/>
</dbReference>